<sequence length="543" mass="59715">MPPPRALIALVVLLAAAAGAQAGSDVVTISGGLQELEALVKKHSFVVAEFYAPWCGHCKNLEPHWDKAATALKDHDPEIVLAKIDATAEENEDAKKRFGIGGFPTIKMFKGDIDRPAAYEGPRDEEGIIKYLKKQVLPAATKLDSLEAVEAAKKDAGNKSEPPPPLCVPAEALVLAYLDSDKGAQFEAFTEVAEALKNDIDFAYVHDAKLVKECDGCKSPFVIMYKQGESESPRYDDKFKVSPLRAWVSKASIPLVIRPSTPSGQKQLRKLGQAPRLVVAADKEAPELIEQLQKLSKSNDMPVVLATEQARRCSSLQPARKLLRLLDNYGLKLQCTCKNELLIEDPKKQAKYLKSGASPSDAPAFLKKFEAGKLEKWVKSEEPPADNDGPVRVLTAKTFDDEVFKSGKDTFIKFYAPWCGHCKNMQPAWEATGKELKVRALQTSTWVPDALSQIQKLGDEGVVIAQFDATANDAPANPKLSVRGFPTLYFVTAKGDVYTYDGDRSKKDLLKFIAYRRTTEAGKFKKADADKKADSDEDEKDEL</sequence>
<dbReference type="PROSITE" id="PS51352">
    <property type="entry name" value="THIOREDOXIN_2"/>
    <property type="match status" value="2"/>
</dbReference>
<keyword evidence="16" id="KW-1185">Reference proteome</keyword>
<dbReference type="NCBIfam" id="TIGR01126">
    <property type="entry name" value="pdi_dom"/>
    <property type="match status" value="1"/>
</dbReference>
<keyword evidence="6" id="KW-0677">Repeat</keyword>
<keyword evidence="8" id="KW-1015">Disulfide bond</keyword>
<evidence type="ECO:0000313" key="16">
    <source>
        <dbReference type="Proteomes" id="UP001205105"/>
    </source>
</evidence>
<dbReference type="Pfam" id="PF13848">
    <property type="entry name" value="Thioredoxin_6"/>
    <property type="match status" value="1"/>
</dbReference>
<keyword evidence="9" id="KW-0413">Isomerase</keyword>
<dbReference type="EMBL" id="JADXDR010000061">
    <property type="protein sequence ID" value="KAI7841633.1"/>
    <property type="molecule type" value="Genomic_DNA"/>
</dbReference>
<keyword evidence="10" id="KW-0676">Redox-active center</keyword>
<protein>
    <recommendedName>
        <fullName evidence="4">protein disulfide-isomerase</fullName>
        <ecNumber evidence="4">5.3.4.1</ecNumber>
    </recommendedName>
</protein>
<evidence type="ECO:0000256" key="5">
    <source>
        <dbReference type="ARBA" id="ARBA00022729"/>
    </source>
</evidence>
<feature type="chain" id="PRO_5041935679" description="protein disulfide-isomerase" evidence="13">
    <location>
        <begin position="23"/>
        <end position="543"/>
    </location>
</feature>
<dbReference type="PRINTS" id="PR00421">
    <property type="entry name" value="THIOREDOXIN"/>
</dbReference>
<evidence type="ECO:0000313" key="15">
    <source>
        <dbReference type="EMBL" id="KAI7841633.1"/>
    </source>
</evidence>
<evidence type="ECO:0000256" key="6">
    <source>
        <dbReference type="ARBA" id="ARBA00022737"/>
    </source>
</evidence>
<reference evidence="15" key="1">
    <citation type="submission" date="2020-11" db="EMBL/GenBank/DDBJ databases">
        <title>Chlorella ohadii genome sequencing and assembly.</title>
        <authorList>
            <person name="Murik O."/>
            <person name="Treves H."/>
            <person name="Kedem I."/>
            <person name="Shotland Y."/>
            <person name="Kaplan A."/>
        </authorList>
    </citation>
    <scope>NUCLEOTIDE SEQUENCE</scope>
    <source>
        <strain evidence="15">1</strain>
    </source>
</reference>
<dbReference type="EC" id="5.3.4.1" evidence="4"/>
<name>A0AAD5DSG9_9CHLO</name>
<dbReference type="PANTHER" id="PTHR18929:SF132">
    <property type="entry name" value="PROTEIN DISULFIDE-ISOMERASE A3"/>
    <property type="match status" value="1"/>
</dbReference>
<evidence type="ECO:0000256" key="1">
    <source>
        <dbReference type="ARBA" id="ARBA00001182"/>
    </source>
</evidence>
<dbReference type="CDD" id="cd02961">
    <property type="entry name" value="PDI_a_family"/>
    <property type="match status" value="1"/>
</dbReference>
<comment type="similarity">
    <text evidence="3 11">Belongs to the protein disulfide isomerase family.</text>
</comment>
<keyword evidence="5 13" id="KW-0732">Signal</keyword>
<dbReference type="InterPro" id="IPR036249">
    <property type="entry name" value="Thioredoxin-like_sf"/>
</dbReference>
<organism evidence="15 16">
    <name type="scientific">Chlorella ohadii</name>
    <dbReference type="NCBI Taxonomy" id="2649997"/>
    <lineage>
        <taxon>Eukaryota</taxon>
        <taxon>Viridiplantae</taxon>
        <taxon>Chlorophyta</taxon>
        <taxon>core chlorophytes</taxon>
        <taxon>Trebouxiophyceae</taxon>
        <taxon>Chlorellales</taxon>
        <taxon>Chlorellaceae</taxon>
        <taxon>Chlorella clade</taxon>
        <taxon>Chlorella</taxon>
    </lineage>
</organism>
<dbReference type="GO" id="GO:0003756">
    <property type="term" value="F:protein disulfide isomerase activity"/>
    <property type="evidence" value="ECO:0007669"/>
    <property type="project" value="UniProtKB-EC"/>
</dbReference>
<proteinExistence type="inferred from homology"/>
<gene>
    <name evidence="15" type="ORF">COHA_004653</name>
</gene>
<dbReference type="Gene3D" id="3.40.30.10">
    <property type="entry name" value="Glutaredoxin"/>
    <property type="match status" value="4"/>
</dbReference>
<comment type="catalytic activity">
    <reaction evidence="1">
        <text>Catalyzes the rearrangement of -S-S- bonds in proteins.</text>
        <dbReference type="EC" id="5.3.4.1"/>
    </reaction>
</comment>
<dbReference type="FunFam" id="3.40.30.10:FF:000107">
    <property type="entry name" value="Protein disulfide-isomerase 5-2"/>
    <property type="match status" value="1"/>
</dbReference>
<feature type="region of interest" description="Disordered" evidence="12">
    <location>
        <begin position="522"/>
        <end position="543"/>
    </location>
</feature>
<dbReference type="InterPro" id="IPR013766">
    <property type="entry name" value="Thioredoxin_domain"/>
</dbReference>
<dbReference type="InterPro" id="IPR005788">
    <property type="entry name" value="PDI_thioredoxin-like_dom"/>
</dbReference>
<feature type="compositionally biased region" description="Basic and acidic residues" evidence="12">
    <location>
        <begin position="522"/>
        <end position="534"/>
    </location>
</feature>
<evidence type="ECO:0000256" key="3">
    <source>
        <dbReference type="ARBA" id="ARBA00006347"/>
    </source>
</evidence>
<evidence type="ECO:0000256" key="2">
    <source>
        <dbReference type="ARBA" id="ARBA00004319"/>
    </source>
</evidence>
<dbReference type="Proteomes" id="UP001205105">
    <property type="component" value="Unassembled WGS sequence"/>
</dbReference>
<feature type="domain" description="Thioredoxin" evidence="14">
    <location>
        <begin position="12"/>
        <end position="137"/>
    </location>
</feature>
<accession>A0AAD5DSG9</accession>
<evidence type="ECO:0000256" key="4">
    <source>
        <dbReference type="ARBA" id="ARBA00012723"/>
    </source>
</evidence>
<evidence type="ECO:0000256" key="7">
    <source>
        <dbReference type="ARBA" id="ARBA00022824"/>
    </source>
</evidence>
<dbReference type="Pfam" id="PF00085">
    <property type="entry name" value="Thioredoxin"/>
    <property type="match status" value="2"/>
</dbReference>
<evidence type="ECO:0000256" key="12">
    <source>
        <dbReference type="SAM" id="MobiDB-lite"/>
    </source>
</evidence>
<dbReference type="PROSITE" id="PS00194">
    <property type="entry name" value="THIOREDOXIN_1"/>
    <property type="match status" value="2"/>
</dbReference>
<evidence type="ECO:0000256" key="8">
    <source>
        <dbReference type="ARBA" id="ARBA00023157"/>
    </source>
</evidence>
<dbReference type="GO" id="GO:0006457">
    <property type="term" value="P:protein folding"/>
    <property type="evidence" value="ECO:0007669"/>
    <property type="project" value="TreeGrafter"/>
</dbReference>
<dbReference type="CDD" id="cd02995">
    <property type="entry name" value="PDI_a_PDI_a'_C"/>
    <property type="match status" value="1"/>
</dbReference>
<evidence type="ECO:0000256" key="9">
    <source>
        <dbReference type="ARBA" id="ARBA00023235"/>
    </source>
</evidence>
<dbReference type="GO" id="GO:0005788">
    <property type="term" value="C:endoplasmic reticulum lumen"/>
    <property type="evidence" value="ECO:0007669"/>
    <property type="project" value="UniProtKB-SubCell"/>
</dbReference>
<dbReference type="GO" id="GO:0034976">
    <property type="term" value="P:response to endoplasmic reticulum stress"/>
    <property type="evidence" value="ECO:0007669"/>
    <property type="project" value="TreeGrafter"/>
</dbReference>
<dbReference type="PANTHER" id="PTHR18929">
    <property type="entry name" value="PROTEIN DISULFIDE ISOMERASE"/>
    <property type="match status" value="1"/>
</dbReference>
<dbReference type="SUPFAM" id="SSF52833">
    <property type="entry name" value="Thioredoxin-like"/>
    <property type="match status" value="3"/>
</dbReference>
<evidence type="ECO:0000256" key="13">
    <source>
        <dbReference type="SAM" id="SignalP"/>
    </source>
</evidence>
<evidence type="ECO:0000256" key="10">
    <source>
        <dbReference type="ARBA" id="ARBA00023284"/>
    </source>
</evidence>
<dbReference type="CDD" id="cd02981">
    <property type="entry name" value="PDI_b_family"/>
    <property type="match status" value="1"/>
</dbReference>
<dbReference type="AlphaFoldDB" id="A0AAD5DSG9"/>
<feature type="domain" description="Thioredoxin" evidence="14">
    <location>
        <begin position="356"/>
        <end position="518"/>
    </location>
</feature>
<comment type="subcellular location">
    <subcellularLocation>
        <location evidence="2">Endoplasmic reticulum lumen</location>
    </subcellularLocation>
</comment>
<evidence type="ECO:0000259" key="14">
    <source>
        <dbReference type="PROSITE" id="PS51352"/>
    </source>
</evidence>
<dbReference type="InterPro" id="IPR017937">
    <property type="entry name" value="Thioredoxin_CS"/>
</dbReference>
<keyword evidence="7" id="KW-0256">Endoplasmic reticulum</keyword>
<feature type="signal peptide" evidence="13">
    <location>
        <begin position="1"/>
        <end position="22"/>
    </location>
</feature>
<evidence type="ECO:0000256" key="11">
    <source>
        <dbReference type="RuleBase" id="RU004208"/>
    </source>
</evidence>
<comment type="caution">
    <text evidence="15">The sequence shown here is derived from an EMBL/GenBank/DDBJ whole genome shotgun (WGS) entry which is preliminary data.</text>
</comment>